<evidence type="ECO:0000256" key="1">
    <source>
        <dbReference type="ARBA" id="ARBA00001946"/>
    </source>
</evidence>
<protein>
    <recommendedName>
        <fullName evidence="4">small monomeric GTPase</fullName>
        <ecNumber evidence="4">3.6.5.2</ecNumber>
    </recommendedName>
</protein>
<keyword evidence="6" id="KW-0547">Nucleotide-binding</keyword>
<evidence type="ECO:0000256" key="2">
    <source>
        <dbReference type="ARBA" id="ARBA00004245"/>
    </source>
</evidence>
<dbReference type="GO" id="GO:0005525">
    <property type="term" value="F:GTP binding"/>
    <property type="evidence" value="ECO:0007669"/>
    <property type="project" value="UniProtKB-KW"/>
</dbReference>
<dbReference type="Gene3D" id="3.40.50.300">
    <property type="entry name" value="P-loop containing nucleotide triphosphate hydrolases"/>
    <property type="match status" value="1"/>
</dbReference>
<dbReference type="RefSeq" id="XP_004262131.1">
    <property type="nucleotide sequence ID" value="XM_004262083.1"/>
</dbReference>
<sequence length="203" mass="22744">MATPKNVKLVIVGDGAVGKTCILCSYTSGSFPTQYVPTVFENYNAITKVDNEEINLSLVDTAGQEEYDRLRHLSYPGCNCFLMCFSLISQGSLDNIEGKWKPEIDEYALGTPFLLIGTKADLREDQDFLKKAKEENITIMDSSKGEEMTKKLGAKKYIECSALTQFNLKELFMEAAKVGLTYTPKMENEEENKKKDGKCCQLL</sequence>
<gene>
    <name evidence="11" type="ORF">EIN_412190</name>
</gene>
<evidence type="ECO:0000313" key="11">
    <source>
        <dbReference type="EMBL" id="ELP95360.1"/>
    </source>
</evidence>
<evidence type="ECO:0000256" key="6">
    <source>
        <dbReference type="ARBA" id="ARBA00022741"/>
    </source>
</evidence>
<dbReference type="SMART" id="SM00175">
    <property type="entry name" value="RAB"/>
    <property type="match status" value="1"/>
</dbReference>
<keyword evidence="5" id="KW-0479">Metal-binding</keyword>
<comment type="similarity">
    <text evidence="3">Belongs to the small GTPase superfamily. Rho family.</text>
</comment>
<dbReference type="PANTHER" id="PTHR24072">
    <property type="entry name" value="RHO FAMILY GTPASE"/>
    <property type="match status" value="1"/>
</dbReference>
<keyword evidence="12" id="KW-1185">Reference proteome</keyword>
<dbReference type="GO" id="GO:0007264">
    <property type="term" value="P:small GTPase-mediated signal transduction"/>
    <property type="evidence" value="ECO:0007669"/>
    <property type="project" value="InterPro"/>
</dbReference>
<keyword evidence="9" id="KW-0342">GTP-binding</keyword>
<keyword evidence="7" id="KW-0378">Hydrolase</keyword>
<name>A0A0A1UHH3_ENTIV</name>
<proteinExistence type="inferred from homology"/>
<comment type="cofactor">
    <cofactor evidence="1">
        <name>Mg(2+)</name>
        <dbReference type="ChEBI" id="CHEBI:18420"/>
    </cofactor>
</comment>
<dbReference type="GO" id="GO:0046872">
    <property type="term" value="F:metal ion binding"/>
    <property type="evidence" value="ECO:0007669"/>
    <property type="project" value="UniProtKB-KW"/>
</dbReference>
<dbReference type="GO" id="GO:0003925">
    <property type="term" value="F:G protein activity"/>
    <property type="evidence" value="ECO:0007669"/>
    <property type="project" value="UniProtKB-EC"/>
</dbReference>
<dbReference type="PROSITE" id="PS51420">
    <property type="entry name" value="RHO"/>
    <property type="match status" value="1"/>
</dbReference>
<dbReference type="EMBL" id="KB206128">
    <property type="protein sequence ID" value="ELP95360.1"/>
    <property type="molecule type" value="Genomic_DNA"/>
</dbReference>
<evidence type="ECO:0000256" key="10">
    <source>
        <dbReference type="ARBA" id="ARBA00023212"/>
    </source>
</evidence>
<comment type="subcellular location">
    <subcellularLocation>
        <location evidence="2">Cytoplasm</location>
        <location evidence="2">Cytoskeleton</location>
    </subcellularLocation>
</comment>
<dbReference type="VEuPathDB" id="AmoebaDB:EIN_412190"/>
<dbReference type="GeneID" id="14894340"/>
<keyword evidence="10" id="KW-0206">Cytoskeleton</keyword>
<dbReference type="OMA" id="PELWHHA"/>
<dbReference type="Pfam" id="PF00071">
    <property type="entry name" value="Ras"/>
    <property type="match status" value="1"/>
</dbReference>
<dbReference type="InterPro" id="IPR003578">
    <property type="entry name" value="Small_GTPase_Rho"/>
</dbReference>
<evidence type="ECO:0000256" key="4">
    <source>
        <dbReference type="ARBA" id="ARBA00011984"/>
    </source>
</evidence>
<accession>A0A0A1UHH3</accession>
<evidence type="ECO:0000256" key="5">
    <source>
        <dbReference type="ARBA" id="ARBA00022723"/>
    </source>
</evidence>
<dbReference type="InterPro" id="IPR027417">
    <property type="entry name" value="P-loop_NTPase"/>
</dbReference>
<dbReference type="PRINTS" id="PR00449">
    <property type="entry name" value="RASTRNSFRMNG"/>
</dbReference>
<dbReference type="EC" id="3.6.5.2" evidence="4"/>
<evidence type="ECO:0000256" key="9">
    <source>
        <dbReference type="ARBA" id="ARBA00023134"/>
    </source>
</evidence>
<keyword evidence="8" id="KW-0460">Magnesium</keyword>
<dbReference type="FunFam" id="3.40.50.300:FF:001179">
    <property type="entry name" value="Rho family GTPase"/>
    <property type="match status" value="1"/>
</dbReference>
<evidence type="ECO:0000256" key="3">
    <source>
        <dbReference type="ARBA" id="ARBA00010142"/>
    </source>
</evidence>
<evidence type="ECO:0000256" key="7">
    <source>
        <dbReference type="ARBA" id="ARBA00022801"/>
    </source>
</evidence>
<dbReference type="InterPro" id="IPR001806">
    <property type="entry name" value="Small_GTPase"/>
</dbReference>
<evidence type="ECO:0000256" key="8">
    <source>
        <dbReference type="ARBA" id="ARBA00022842"/>
    </source>
</evidence>
<dbReference type="InterPro" id="IPR005225">
    <property type="entry name" value="Small_GTP-bd"/>
</dbReference>
<dbReference type="SUPFAM" id="SSF52540">
    <property type="entry name" value="P-loop containing nucleoside triphosphate hydrolases"/>
    <property type="match status" value="1"/>
</dbReference>
<dbReference type="NCBIfam" id="TIGR00231">
    <property type="entry name" value="small_GTP"/>
    <property type="match status" value="1"/>
</dbReference>
<dbReference type="KEGG" id="eiv:EIN_412190"/>
<dbReference type="Proteomes" id="UP000014680">
    <property type="component" value="Unassembled WGS sequence"/>
</dbReference>
<dbReference type="CDD" id="cd00157">
    <property type="entry name" value="Rho"/>
    <property type="match status" value="1"/>
</dbReference>
<reference evidence="11 12" key="1">
    <citation type="submission" date="2012-10" db="EMBL/GenBank/DDBJ databases">
        <authorList>
            <person name="Zafar N."/>
            <person name="Inman J."/>
            <person name="Hall N."/>
            <person name="Lorenzi H."/>
            <person name="Caler E."/>
        </authorList>
    </citation>
    <scope>NUCLEOTIDE SEQUENCE [LARGE SCALE GENOMIC DNA]</scope>
    <source>
        <strain evidence="11 12">IP1</strain>
    </source>
</reference>
<evidence type="ECO:0000313" key="12">
    <source>
        <dbReference type="Proteomes" id="UP000014680"/>
    </source>
</evidence>
<dbReference type="OrthoDB" id="8830751at2759"/>
<dbReference type="PROSITE" id="PS51419">
    <property type="entry name" value="RAB"/>
    <property type="match status" value="1"/>
</dbReference>
<organism evidence="11 12">
    <name type="scientific">Entamoeba invadens IP1</name>
    <dbReference type="NCBI Taxonomy" id="370355"/>
    <lineage>
        <taxon>Eukaryota</taxon>
        <taxon>Amoebozoa</taxon>
        <taxon>Evosea</taxon>
        <taxon>Archamoebae</taxon>
        <taxon>Mastigamoebida</taxon>
        <taxon>Entamoebidae</taxon>
        <taxon>Entamoeba</taxon>
    </lineage>
</organism>
<dbReference type="SMART" id="SM00173">
    <property type="entry name" value="RAS"/>
    <property type="match status" value="1"/>
</dbReference>
<dbReference type="AlphaFoldDB" id="A0A0A1UHH3"/>
<dbReference type="GO" id="GO:0005856">
    <property type="term" value="C:cytoskeleton"/>
    <property type="evidence" value="ECO:0007669"/>
    <property type="project" value="UniProtKB-SubCell"/>
</dbReference>
<keyword evidence="10" id="KW-0963">Cytoplasm</keyword>
<dbReference type="PROSITE" id="PS51421">
    <property type="entry name" value="RAS"/>
    <property type="match status" value="1"/>
</dbReference>
<dbReference type="SMART" id="SM00174">
    <property type="entry name" value="RHO"/>
    <property type="match status" value="1"/>
</dbReference>